<dbReference type="EMBL" id="JAUJYO010000013">
    <property type="protein sequence ID" value="KAK1299640.1"/>
    <property type="molecule type" value="Genomic_DNA"/>
</dbReference>
<accession>A0AAV9DFB5</accession>
<sequence length="153" mass="17088">MGNCQAAEAATVVIQHTCGKVERIYRSVGASTVMAAHPGHYVAAVNVSRSASSGELVKSLKLLRPDDTLLIGHVYRLISFEEVLKEFSAKKHVKLSRLMASKEKEKERQAAVPEESANEVEREEEEEIVVERRRARRQGQWRPALHSISELGI</sequence>
<protein>
    <submittedName>
        <fullName evidence="2">Uncharacterized protein</fullName>
    </submittedName>
</protein>
<proteinExistence type="predicted"/>
<evidence type="ECO:0000256" key="1">
    <source>
        <dbReference type="SAM" id="MobiDB-lite"/>
    </source>
</evidence>
<comment type="caution">
    <text evidence="2">The sequence shown here is derived from an EMBL/GenBank/DDBJ whole genome shotgun (WGS) entry which is preliminary data.</text>
</comment>
<dbReference type="InterPro" id="IPR025322">
    <property type="entry name" value="PADRE_dom"/>
</dbReference>
<feature type="compositionally biased region" description="Acidic residues" evidence="1">
    <location>
        <begin position="116"/>
        <end position="127"/>
    </location>
</feature>
<organism evidence="2 3">
    <name type="scientific">Acorus calamus</name>
    <name type="common">Sweet flag</name>
    <dbReference type="NCBI Taxonomy" id="4465"/>
    <lineage>
        <taxon>Eukaryota</taxon>
        <taxon>Viridiplantae</taxon>
        <taxon>Streptophyta</taxon>
        <taxon>Embryophyta</taxon>
        <taxon>Tracheophyta</taxon>
        <taxon>Spermatophyta</taxon>
        <taxon>Magnoliopsida</taxon>
        <taxon>Liliopsida</taxon>
        <taxon>Acoraceae</taxon>
        <taxon>Acorus</taxon>
    </lineage>
</organism>
<keyword evidence="3" id="KW-1185">Reference proteome</keyword>
<gene>
    <name evidence="2" type="ORF">QJS10_CPB13g00547</name>
</gene>
<name>A0AAV9DFB5_ACOCL</name>
<reference evidence="2" key="1">
    <citation type="journal article" date="2023" name="Nat. Commun.">
        <title>Diploid and tetraploid genomes of Acorus and the evolution of monocots.</title>
        <authorList>
            <person name="Ma L."/>
            <person name="Liu K.W."/>
            <person name="Li Z."/>
            <person name="Hsiao Y.Y."/>
            <person name="Qi Y."/>
            <person name="Fu T."/>
            <person name="Tang G.D."/>
            <person name="Zhang D."/>
            <person name="Sun W.H."/>
            <person name="Liu D.K."/>
            <person name="Li Y."/>
            <person name="Chen G.Z."/>
            <person name="Liu X.D."/>
            <person name="Liao X.Y."/>
            <person name="Jiang Y.T."/>
            <person name="Yu X."/>
            <person name="Hao Y."/>
            <person name="Huang J."/>
            <person name="Zhao X.W."/>
            <person name="Ke S."/>
            <person name="Chen Y.Y."/>
            <person name="Wu W.L."/>
            <person name="Hsu J.L."/>
            <person name="Lin Y.F."/>
            <person name="Huang M.D."/>
            <person name="Li C.Y."/>
            <person name="Huang L."/>
            <person name="Wang Z.W."/>
            <person name="Zhao X."/>
            <person name="Zhong W.Y."/>
            <person name="Peng D.H."/>
            <person name="Ahmad S."/>
            <person name="Lan S."/>
            <person name="Zhang J.S."/>
            <person name="Tsai W.C."/>
            <person name="Van de Peer Y."/>
            <person name="Liu Z.J."/>
        </authorList>
    </citation>
    <scope>NUCLEOTIDE SEQUENCE</scope>
    <source>
        <strain evidence="2">CP</strain>
    </source>
</reference>
<dbReference type="Pfam" id="PF14009">
    <property type="entry name" value="PADRE"/>
    <property type="match status" value="1"/>
</dbReference>
<evidence type="ECO:0000313" key="3">
    <source>
        <dbReference type="Proteomes" id="UP001180020"/>
    </source>
</evidence>
<dbReference type="PANTHER" id="PTHR33413:SF1">
    <property type="entry name" value="EXPRESSED PROTEIN"/>
    <property type="match status" value="1"/>
</dbReference>
<feature type="region of interest" description="Disordered" evidence="1">
    <location>
        <begin position="100"/>
        <end position="127"/>
    </location>
</feature>
<reference evidence="2" key="2">
    <citation type="submission" date="2023-06" db="EMBL/GenBank/DDBJ databases">
        <authorList>
            <person name="Ma L."/>
            <person name="Liu K.-W."/>
            <person name="Li Z."/>
            <person name="Hsiao Y.-Y."/>
            <person name="Qi Y."/>
            <person name="Fu T."/>
            <person name="Tang G."/>
            <person name="Zhang D."/>
            <person name="Sun W.-H."/>
            <person name="Liu D.-K."/>
            <person name="Li Y."/>
            <person name="Chen G.-Z."/>
            <person name="Liu X.-D."/>
            <person name="Liao X.-Y."/>
            <person name="Jiang Y.-T."/>
            <person name="Yu X."/>
            <person name="Hao Y."/>
            <person name="Huang J."/>
            <person name="Zhao X.-W."/>
            <person name="Ke S."/>
            <person name="Chen Y.-Y."/>
            <person name="Wu W.-L."/>
            <person name="Hsu J.-L."/>
            <person name="Lin Y.-F."/>
            <person name="Huang M.-D."/>
            <person name="Li C.-Y."/>
            <person name="Huang L."/>
            <person name="Wang Z.-W."/>
            <person name="Zhao X."/>
            <person name="Zhong W.-Y."/>
            <person name="Peng D.-H."/>
            <person name="Ahmad S."/>
            <person name="Lan S."/>
            <person name="Zhang J.-S."/>
            <person name="Tsai W.-C."/>
            <person name="Van De Peer Y."/>
            <person name="Liu Z.-J."/>
        </authorList>
    </citation>
    <scope>NUCLEOTIDE SEQUENCE</scope>
    <source>
        <strain evidence="2">CP</strain>
        <tissue evidence="2">Leaves</tissue>
    </source>
</reference>
<dbReference type="Proteomes" id="UP001180020">
    <property type="component" value="Unassembled WGS sequence"/>
</dbReference>
<dbReference type="AlphaFoldDB" id="A0AAV9DFB5"/>
<feature type="compositionally biased region" description="Basic and acidic residues" evidence="1">
    <location>
        <begin position="100"/>
        <end position="109"/>
    </location>
</feature>
<evidence type="ECO:0000313" key="2">
    <source>
        <dbReference type="EMBL" id="KAK1299640.1"/>
    </source>
</evidence>
<dbReference type="PANTHER" id="PTHR33413">
    <property type="entry name" value="EXPRESSED PROTEIN"/>
    <property type="match status" value="1"/>
</dbReference>